<organism evidence="2 3">
    <name type="scientific">Alienimonas californiensis</name>
    <dbReference type="NCBI Taxonomy" id="2527989"/>
    <lineage>
        <taxon>Bacteria</taxon>
        <taxon>Pseudomonadati</taxon>
        <taxon>Planctomycetota</taxon>
        <taxon>Planctomycetia</taxon>
        <taxon>Planctomycetales</taxon>
        <taxon>Planctomycetaceae</taxon>
        <taxon>Alienimonas</taxon>
    </lineage>
</organism>
<protein>
    <submittedName>
        <fullName evidence="2">Uncharacterized protein</fullName>
    </submittedName>
</protein>
<feature type="compositionally biased region" description="Low complexity" evidence="1">
    <location>
        <begin position="208"/>
        <end position="218"/>
    </location>
</feature>
<sequence length="330" mass="35478">MDGGALGGRFGATPKWQDERSRLTPEIVGSVAERVPSAFTERPRADERLPTLTAAAAHQKKRALAILADLADPADPTDPADGRAMDAVRRGRSHPRRGGTGVRHDLPGDQFPRRRGPTDGVGLGGRAARHAADSWPDSGLDGPGWRVRPRRRESVQSTRSPCGWGRRTRWPVWPRTSPQRRTGNSCKLKRRTTDPGEPPAVAPPVPGAPASGTAPAGPGERKDPADHPRRVDRKRLGRRPAGWAGGGPPQEASVRASRKEACLSVPCTGALSARESHERFRSCGLSQPLHNCPGVQCGAERVVSTCNGTRFHGLTIWKIDDRPVAHAGRS</sequence>
<evidence type="ECO:0000313" key="2">
    <source>
        <dbReference type="EMBL" id="QDT16555.1"/>
    </source>
</evidence>
<feature type="compositionally biased region" description="Basic and acidic residues" evidence="1">
    <location>
        <begin position="219"/>
        <end position="229"/>
    </location>
</feature>
<evidence type="ECO:0000256" key="1">
    <source>
        <dbReference type="SAM" id="MobiDB-lite"/>
    </source>
</evidence>
<dbReference type="EMBL" id="CP036265">
    <property type="protein sequence ID" value="QDT16555.1"/>
    <property type="molecule type" value="Genomic_DNA"/>
</dbReference>
<name>A0A517PB00_9PLAN</name>
<feature type="compositionally biased region" description="Basic and acidic residues" evidence="1">
    <location>
        <begin position="80"/>
        <end position="89"/>
    </location>
</feature>
<accession>A0A517PB00</accession>
<evidence type="ECO:0000313" key="3">
    <source>
        <dbReference type="Proteomes" id="UP000318741"/>
    </source>
</evidence>
<feature type="region of interest" description="Disordered" evidence="1">
    <location>
        <begin position="1"/>
        <end position="25"/>
    </location>
</feature>
<dbReference type="KEGG" id="acaf:CA12_26610"/>
<reference evidence="2 3" key="1">
    <citation type="submission" date="2019-02" db="EMBL/GenBank/DDBJ databases">
        <title>Deep-cultivation of Planctomycetes and their phenomic and genomic characterization uncovers novel biology.</title>
        <authorList>
            <person name="Wiegand S."/>
            <person name="Jogler M."/>
            <person name="Boedeker C."/>
            <person name="Pinto D."/>
            <person name="Vollmers J."/>
            <person name="Rivas-Marin E."/>
            <person name="Kohn T."/>
            <person name="Peeters S.H."/>
            <person name="Heuer A."/>
            <person name="Rast P."/>
            <person name="Oberbeckmann S."/>
            <person name="Bunk B."/>
            <person name="Jeske O."/>
            <person name="Meyerdierks A."/>
            <person name="Storesund J.E."/>
            <person name="Kallscheuer N."/>
            <person name="Luecker S."/>
            <person name="Lage O.M."/>
            <person name="Pohl T."/>
            <person name="Merkel B.J."/>
            <person name="Hornburger P."/>
            <person name="Mueller R.-W."/>
            <person name="Bruemmer F."/>
            <person name="Labrenz M."/>
            <person name="Spormann A.M."/>
            <person name="Op den Camp H."/>
            <person name="Overmann J."/>
            <person name="Amann R."/>
            <person name="Jetten M.S.M."/>
            <person name="Mascher T."/>
            <person name="Medema M.H."/>
            <person name="Devos D.P."/>
            <person name="Kaster A.-K."/>
            <person name="Ovreas L."/>
            <person name="Rohde M."/>
            <person name="Galperin M.Y."/>
            <person name="Jogler C."/>
        </authorList>
    </citation>
    <scope>NUCLEOTIDE SEQUENCE [LARGE SCALE GENOMIC DNA]</scope>
    <source>
        <strain evidence="2 3">CA12</strain>
    </source>
</reference>
<dbReference type="AlphaFoldDB" id="A0A517PB00"/>
<keyword evidence="3" id="KW-1185">Reference proteome</keyword>
<feature type="compositionally biased region" description="Gly residues" evidence="1">
    <location>
        <begin position="1"/>
        <end position="10"/>
    </location>
</feature>
<gene>
    <name evidence="2" type="ORF">CA12_26610</name>
</gene>
<feature type="region of interest" description="Disordered" evidence="1">
    <location>
        <begin position="72"/>
        <end position="255"/>
    </location>
</feature>
<feature type="compositionally biased region" description="Pro residues" evidence="1">
    <location>
        <begin position="196"/>
        <end position="207"/>
    </location>
</feature>
<feature type="compositionally biased region" description="Polar residues" evidence="1">
    <location>
        <begin position="176"/>
        <end position="185"/>
    </location>
</feature>
<dbReference type="Proteomes" id="UP000318741">
    <property type="component" value="Chromosome"/>
</dbReference>
<proteinExistence type="predicted"/>